<keyword evidence="11" id="KW-1185">Reference proteome</keyword>
<dbReference type="SUPFAM" id="SSF54211">
    <property type="entry name" value="Ribosomal protein S5 domain 2-like"/>
    <property type="match status" value="1"/>
</dbReference>
<dbReference type="GO" id="GO:0016075">
    <property type="term" value="P:rRNA catabolic process"/>
    <property type="evidence" value="ECO:0007669"/>
    <property type="project" value="TreeGrafter"/>
</dbReference>
<dbReference type="SUPFAM" id="SSF55666">
    <property type="entry name" value="Ribonuclease PH domain 2-like"/>
    <property type="match status" value="1"/>
</dbReference>
<dbReference type="GO" id="GO:0000177">
    <property type="term" value="C:cytoplasmic exosome (RNase complex)"/>
    <property type="evidence" value="ECO:0007669"/>
    <property type="project" value="TreeGrafter"/>
</dbReference>
<dbReference type="PANTHER" id="PTHR11953:SF2">
    <property type="entry name" value="EXOSOME COMPLEX COMPONENT MTR3"/>
    <property type="match status" value="1"/>
</dbReference>
<evidence type="ECO:0000259" key="9">
    <source>
        <dbReference type="Pfam" id="PF01138"/>
    </source>
</evidence>
<keyword evidence="8" id="KW-0539">Nucleus</keyword>
<dbReference type="InterPro" id="IPR001247">
    <property type="entry name" value="ExoRNase_PH_dom1"/>
</dbReference>
<dbReference type="GO" id="GO:0003723">
    <property type="term" value="F:RNA binding"/>
    <property type="evidence" value="ECO:0007669"/>
    <property type="project" value="UniProtKB-KW"/>
</dbReference>
<evidence type="ECO:0000313" key="11">
    <source>
        <dbReference type="Proteomes" id="UP000016088"/>
    </source>
</evidence>
<dbReference type="Gene3D" id="3.30.230.70">
    <property type="entry name" value="GHMP Kinase, N-terminal domain"/>
    <property type="match status" value="1"/>
</dbReference>
<evidence type="ECO:0000256" key="3">
    <source>
        <dbReference type="ARBA" id="ARBA00006678"/>
    </source>
</evidence>
<dbReference type="HOGENOM" id="CLU_063514_1_2_1"/>
<evidence type="ECO:0000256" key="2">
    <source>
        <dbReference type="ARBA" id="ARBA00004604"/>
    </source>
</evidence>
<evidence type="ECO:0000256" key="5">
    <source>
        <dbReference type="ARBA" id="ARBA00022552"/>
    </source>
</evidence>
<dbReference type="GO" id="GO:0071028">
    <property type="term" value="P:nuclear mRNA surveillance"/>
    <property type="evidence" value="ECO:0007669"/>
    <property type="project" value="TreeGrafter"/>
</dbReference>
<keyword evidence="6" id="KW-0271">Exosome</keyword>
<dbReference type="EMBL" id="KE503208">
    <property type="protein sequence ID" value="EPX71183.1"/>
    <property type="molecule type" value="Genomic_DNA"/>
</dbReference>
<dbReference type="GO" id="GO:0034475">
    <property type="term" value="P:U4 snRNA 3'-end processing"/>
    <property type="evidence" value="ECO:0007669"/>
    <property type="project" value="TreeGrafter"/>
</dbReference>
<dbReference type="InterPro" id="IPR050080">
    <property type="entry name" value="RNase_PH"/>
</dbReference>
<dbReference type="InterPro" id="IPR027408">
    <property type="entry name" value="PNPase/RNase_PH_dom_sf"/>
</dbReference>
<dbReference type="GO" id="GO:0006364">
    <property type="term" value="P:rRNA processing"/>
    <property type="evidence" value="ECO:0007669"/>
    <property type="project" value="UniProtKB-KW"/>
</dbReference>
<evidence type="ECO:0000256" key="8">
    <source>
        <dbReference type="ARBA" id="ARBA00023242"/>
    </source>
</evidence>
<keyword evidence="4" id="KW-0963">Cytoplasm</keyword>
<evidence type="ECO:0000256" key="7">
    <source>
        <dbReference type="ARBA" id="ARBA00022884"/>
    </source>
</evidence>
<dbReference type="Pfam" id="PF01138">
    <property type="entry name" value="RNase_PH"/>
    <property type="match status" value="1"/>
</dbReference>
<dbReference type="CDD" id="cd11371">
    <property type="entry name" value="RNase_PH_MTR3"/>
    <property type="match status" value="1"/>
</dbReference>
<protein>
    <submittedName>
        <fullName evidence="10">Exosomal 3'-5' exoribonuclease</fullName>
    </submittedName>
</protein>
<sequence length="261" mass="28755">MTDRKRVGGPLVSVPPTFEVPEQPAFTRDRNADTCRKIYLKLGWATKAMGSAYYESGKIKIGCGVYGPRPNKTFSFQNIAKLNCEVKFSPFSMLERKGHVQSAEEKDYGFLLETALSPSILLHLYPKSSIDVYVQILESDGTMATLAAAITCASAAIADANIECIDLVTGVSLLYKIQGPEYWVDPDYMDECGRPRPYGSLVVGHMAALGHVTQIWEKGKCTPERLKELLEKCTETAKGVRLVLNHTLSQEKSGSLVNETP</sequence>
<proteinExistence type="inferred from homology"/>
<keyword evidence="5" id="KW-0698">rRNA processing</keyword>
<evidence type="ECO:0000256" key="4">
    <source>
        <dbReference type="ARBA" id="ARBA00022490"/>
    </source>
</evidence>
<gene>
    <name evidence="10" type="ORF">SOCG_01401</name>
</gene>
<dbReference type="GO" id="GO:0000176">
    <property type="term" value="C:nuclear exosome (RNase complex)"/>
    <property type="evidence" value="ECO:0007669"/>
    <property type="project" value="UniProtKB-ARBA"/>
</dbReference>
<feature type="domain" description="Exoribonuclease phosphorolytic" evidence="9">
    <location>
        <begin position="35"/>
        <end position="163"/>
    </location>
</feature>
<dbReference type="GO" id="GO:0005730">
    <property type="term" value="C:nucleolus"/>
    <property type="evidence" value="ECO:0007669"/>
    <property type="project" value="UniProtKB-SubCell"/>
</dbReference>
<dbReference type="OrthoDB" id="2504340at2759"/>
<evidence type="ECO:0000313" key="10">
    <source>
        <dbReference type="EMBL" id="EPX71183.1"/>
    </source>
</evidence>
<evidence type="ECO:0000256" key="6">
    <source>
        <dbReference type="ARBA" id="ARBA00022835"/>
    </source>
</evidence>
<comment type="subcellular location">
    <subcellularLocation>
        <location evidence="1">Cytoplasm</location>
    </subcellularLocation>
    <subcellularLocation>
        <location evidence="2">Nucleus</location>
        <location evidence="2">Nucleolus</location>
    </subcellularLocation>
</comment>
<comment type="similarity">
    <text evidence="3">Belongs to the RNase PH family.</text>
</comment>
<accession>S9PUK4</accession>
<keyword evidence="7" id="KW-0694">RNA-binding</keyword>
<name>S9PUK4_SCHOY</name>
<dbReference type="VEuPathDB" id="FungiDB:SOCG_01401"/>
<dbReference type="InterPro" id="IPR036345">
    <property type="entry name" value="ExoRNase_PH_dom2_sf"/>
</dbReference>
<dbReference type="AlphaFoldDB" id="S9PUK4"/>
<dbReference type="GO" id="GO:0071051">
    <property type="term" value="P:poly(A)-dependent snoRNA 3'-end processing"/>
    <property type="evidence" value="ECO:0007669"/>
    <property type="project" value="TreeGrafter"/>
</dbReference>
<dbReference type="PANTHER" id="PTHR11953">
    <property type="entry name" value="EXOSOME COMPLEX COMPONENT"/>
    <property type="match status" value="1"/>
</dbReference>
<organism evidence="10 11">
    <name type="scientific">Schizosaccharomyces octosporus (strain yFS286)</name>
    <name type="common">Fission yeast</name>
    <name type="synonym">Octosporomyces octosporus</name>
    <dbReference type="NCBI Taxonomy" id="483514"/>
    <lineage>
        <taxon>Eukaryota</taxon>
        <taxon>Fungi</taxon>
        <taxon>Dikarya</taxon>
        <taxon>Ascomycota</taxon>
        <taxon>Taphrinomycotina</taxon>
        <taxon>Schizosaccharomycetes</taxon>
        <taxon>Schizosaccharomycetales</taxon>
        <taxon>Schizosaccharomycetaceae</taxon>
        <taxon>Schizosaccharomyces</taxon>
    </lineage>
</organism>
<dbReference type="InterPro" id="IPR020568">
    <property type="entry name" value="Ribosomal_Su5_D2-typ_SF"/>
</dbReference>
<dbReference type="GeneID" id="25030383"/>
<dbReference type="RefSeq" id="XP_013019810.1">
    <property type="nucleotide sequence ID" value="XM_013164356.1"/>
</dbReference>
<dbReference type="OMA" id="NIKEDPY"/>
<dbReference type="Proteomes" id="UP000016088">
    <property type="component" value="Unassembled WGS sequence"/>
</dbReference>
<evidence type="ECO:0000256" key="1">
    <source>
        <dbReference type="ARBA" id="ARBA00004496"/>
    </source>
</evidence>
<dbReference type="eggNOG" id="KOG1068">
    <property type="taxonomic scope" value="Eukaryota"/>
</dbReference>
<reference evidence="10 11" key="1">
    <citation type="journal article" date="2011" name="Science">
        <title>Comparative functional genomics of the fission yeasts.</title>
        <authorList>
            <person name="Rhind N."/>
            <person name="Chen Z."/>
            <person name="Yassour M."/>
            <person name="Thompson D.A."/>
            <person name="Haas B.J."/>
            <person name="Habib N."/>
            <person name="Wapinski I."/>
            <person name="Roy S."/>
            <person name="Lin M.F."/>
            <person name="Heiman D.I."/>
            <person name="Young S.K."/>
            <person name="Furuya K."/>
            <person name="Guo Y."/>
            <person name="Pidoux A."/>
            <person name="Chen H.M."/>
            <person name="Robbertse B."/>
            <person name="Goldberg J.M."/>
            <person name="Aoki K."/>
            <person name="Bayne E.H."/>
            <person name="Berlin A.M."/>
            <person name="Desjardins C.A."/>
            <person name="Dobbs E."/>
            <person name="Dukaj L."/>
            <person name="Fan L."/>
            <person name="FitzGerald M.G."/>
            <person name="French C."/>
            <person name="Gujja S."/>
            <person name="Hansen K."/>
            <person name="Keifenheim D."/>
            <person name="Levin J.Z."/>
            <person name="Mosher R.A."/>
            <person name="Mueller C.A."/>
            <person name="Pfiffner J."/>
            <person name="Priest M."/>
            <person name="Russ C."/>
            <person name="Smialowska A."/>
            <person name="Swoboda P."/>
            <person name="Sykes S.M."/>
            <person name="Vaughn M."/>
            <person name="Vengrova S."/>
            <person name="Yoder R."/>
            <person name="Zeng Q."/>
            <person name="Allshire R."/>
            <person name="Baulcombe D."/>
            <person name="Birren B.W."/>
            <person name="Brown W."/>
            <person name="Ekwall K."/>
            <person name="Kellis M."/>
            <person name="Leatherwood J."/>
            <person name="Levin H."/>
            <person name="Margalit H."/>
            <person name="Martienssen R."/>
            <person name="Nieduszynski C.A."/>
            <person name="Spatafora J.W."/>
            <person name="Friedman N."/>
            <person name="Dalgaard J.Z."/>
            <person name="Baumann P."/>
            <person name="Niki H."/>
            <person name="Regev A."/>
            <person name="Nusbaum C."/>
        </authorList>
    </citation>
    <scope>NUCLEOTIDE SEQUENCE [LARGE SCALE GENOMIC DNA]</scope>
    <source>
        <strain evidence="11">yFS286</strain>
    </source>
</reference>